<dbReference type="EMBL" id="JADGMS010000002">
    <property type="protein sequence ID" value="KAF9686751.1"/>
    <property type="molecule type" value="Genomic_DNA"/>
</dbReference>
<organism evidence="1 2">
    <name type="scientific">Salix dunnii</name>
    <dbReference type="NCBI Taxonomy" id="1413687"/>
    <lineage>
        <taxon>Eukaryota</taxon>
        <taxon>Viridiplantae</taxon>
        <taxon>Streptophyta</taxon>
        <taxon>Embryophyta</taxon>
        <taxon>Tracheophyta</taxon>
        <taxon>Spermatophyta</taxon>
        <taxon>Magnoliopsida</taxon>
        <taxon>eudicotyledons</taxon>
        <taxon>Gunneridae</taxon>
        <taxon>Pentapetalae</taxon>
        <taxon>rosids</taxon>
        <taxon>fabids</taxon>
        <taxon>Malpighiales</taxon>
        <taxon>Salicaceae</taxon>
        <taxon>Saliceae</taxon>
        <taxon>Salix</taxon>
    </lineage>
</organism>
<accession>A0A835N5L6</accession>
<proteinExistence type="predicted"/>
<comment type="caution">
    <text evidence="1">The sequence shown here is derived from an EMBL/GenBank/DDBJ whole genome shotgun (WGS) entry which is preliminary data.</text>
</comment>
<evidence type="ECO:0000313" key="1">
    <source>
        <dbReference type="EMBL" id="KAF9686751.1"/>
    </source>
</evidence>
<reference evidence="1 2" key="1">
    <citation type="submission" date="2020-10" db="EMBL/GenBank/DDBJ databases">
        <title>Plant Genome Project.</title>
        <authorList>
            <person name="Zhang R.-G."/>
        </authorList>
    </citation>
    <scope>NUCLEOTIDE SEQUENCE [LARGE SCALE GENOMIC DNA]</scope>
    <source>
        <strain evidence="1">FAFU-HL-1</strain>
        <tissue evidence="1">Leaf</tissue>
    </source>
</reference>
<dbReference type="Proteomes" id="UP000657918">
    <property type="component" value="Unassembled WGS sequence"/>
</dbReference>
<keyword evidence="2" id="KW-1185">Reference proteome</keyword>
<gene>
    <name evidence="1" type="ORF">SADUNF_Sadunf02G0022100</name>
</gene>
<protein>
    <submittedName>
        <fullName evidence="1">Uncharacterized protein</fullName>
    </submittedName>
</protein>
<evidence type="ECO:0000313" key="2">
    <source>
        <dbReference type="Proteomes" id="UP000657918"/>
    </source>
</evidence>
<name>A0A835N5L6_9ROSI</name>
<dbReference type="AlphaFoldDB" id="A0A835N5L6"/>
<sequence>MVKPSISIQSWSDPRAYTKDAHLYTTQFDHSLAILVFEQTHRFHWHQNLMPHNTKTCGK</sequence>